<dbReference type="RefSeq" id="WP_151002456.1">
    <property type="nucleotide sequence ID" value="NZ_BPQY01000730.1"/>
</dbReference>
<reference evidence="1 2" key="1">
    <citation type="submission" date="2019-09" db="EMBL/GenBank/DDBJ databases">
        <title>YIM 48816 draft genome.</title>
        <authorList>
            <person name="Jiang L."/>
        </authorList>
    </citation>
    <scope>NUCLEOTIDE SEQUENCE [LARGE SCALE GENOMIC DNA]</scope>
    <source>
        <strain evidence="1 2">YIM 48816</strain>
    </source>
</reference>
<keyword evidence="2" id="KW-1185">Reference proteome</keyword>
<dbReference type="AlphaFoldDB" id="A0A6L3SV25"/>
<organism evidence="1 2">
    <name type="scientific">Methylobacterium soli</name>
    <dbReference type="NCBI Taxonomy" id="553447"/>
    <lineage>
        <taxon>Bacteria</taxon>
        <taxon>Pseudomonadati</taxon>
        <taxon>Pseudomonadota</taxon>
        <taxon>Alphaproteobacteria</taxon>
        <taxon>Hyphomicrobiales</taxon>
        <taxon>Methylobacteriaceae</taxon>
        <taxon>Methylobacterium</taxon>
    </lineage>
</organism>
<sequence>MSTNFSVRKTQKAEQPLGGIDELTVRMRQLIHHRGYDRGKIVSAILCRYLPNAGGMVRLF</sequence>
<dbReference type="EMBL" id="VZZK01000027">
    <property type="protein sequence ID" value="KAB1076718.1"/>
    <property type="molecule type" value="Genomic_DNA"/>
</dbReference>
<gene>
    <name evidence="1" type="ORF">F6X53_21755</name>
</gene>
<protein>
    <submittedName>
        <fullName evidence="1">Uncharacterized protein</fullName>
    </submittedName>
</protein>
<comment type="caution">
    <text evidence="1">The sequence shown here is derived from an EMBL/GenBank/DDBJ whole genome shotgun (WGS) entry which is preliminary data.</text>
</comment>
<accession>A0A6L3SV25</accession>
<proteinExistence type="predicted"/>
<evidence type="ECO:0000313" key="1">
    <source>
        <dbReference type="EMBL" id="KAB1076718.1"/>
    </source>
</evidence>
<dbReference type="Proteomes" id="UP000474159">
    <property type="component" value="Unassembled WGS sequence"/>
</dbReference>
<evidence type="ECO:0000313" key="2">
    <source>
        <dbReference type="Proteomes" id="UP000474159"/>
    </source>
</evidence>
<dbReference type="OrthoDB" id="7999057at2"/>
<name>A0A6L3SV25_9HYPH</name>